<dbReference type="RefSeq" id="WP_158040468.1">
    <property type="nucleotide sequence ID" value="NZ_JACCFV010000001.1"/>
</dbReference>
<evidence type="ECO:0000256" key="2">
    <source>
        <dbReference type="SAM" id="Phobius"/>
    </source>
</evidence>
<dbReference type="Proteomes" id="UP000467240">
    <property type="component" value="Unassembled WGS sequence"/>
</dbReference>
<feature type="compositionally biased region" description="Gly residues" evidence="1">
    <location>
        <begin position="241"/>
        <end position="251"/>
    </location>
</feature>
<feature type="region of interest" description="Disordered" evidence="1">
    <location>
        <begin position="1"/>
        <end position="29"/>
    </location>
</feature>
<feature type="region of interest" description="Disordered" evidence="1">
    <location>
        <begin position="174"/>
        <end position="251"/>
    </location>
</feature>
<feature type="compositionally biased region" description="Basic and acidic residues" evidence="1">
    <location>
        <begin position="17"/>
        <end position="29"/>
    </location>
</feature>
<feature type="compositionally biased region" description="Basic and acidic residues" evidence="1">
    <location>
        <begin position="186"/>
        <end position="198"/>
    </location>
</feature>
<name>A0A7J5BSN5_9MICO</name>
<accession>A0A7J5BSN5</accession>
<sequence length="251" mass="27368">MTSGTTADIAAPTAIEAPHERADPERQRAERERAALRRRRRAMVWGLPFSLVALLVAAKLISMVLVGQATVAKYEDADYEGALNSAQQQKILNVIEQWKAPYSTGTTYLQLGLNDEARAELESALPLAGGIDQCPVRSNLAIAIERQGDAMLDAGDSEGARDHWTQALAVLEQQPAECTESTSKAAMDESEQRIRAKLDPPPPDAAQEPEETPPPEQEDELEDQLEENQQDRQDLIDENSGSGGGGTDKPW</sequence>
<proteinExistence type="predicted"/>
<protein>
    <recommendedName>
        <fullName evidence="5">Tetratricopeptide repeat protein</fullName>
    </recommendedName>
</protein>
<gene>
    <name evidence="3" type="ORF">F8O01_08655</name>
</gene>
<organism evidence="3 4">
    <name type="scientific">Pseudoclavibacter chungangensis</name>
    <dbReference type="NCBI Taxonomy" id="587635"/>
    <lineage>
        <taxon>Bacteria</taxon>
        <taxon>Bacillati</taxon>
        <taxon>Actinomycetota</taxon>
        <taxon>Actinomycetes</taxon>
        <taxon>Micrococcales</taxon>
        <taxon>Microbacteriaceae</taxon>
        <taxon>Pseudoclavibacter</taxon>
    </lineage>
</organism>
<reference evidence="3 4" key="1">
    <citation type="submission" date="2019-09" db="EMBL/GenBank/DDBJ databases">
        <title>Phylogeny of genus Pseudoclavibacter and closely related genus.</title>
        <authorList>
            <person name="Li Y."/>
        </authorList>
    </citation>
    <scope>NUCLEOTIDE SEQUENCE [LARGE SCALE GENOMIC DNA]</scope>
    <source>
        <strain evidence="3 4">DSM 23821</strain>
    </source>
</reference>
<dbReference type="Gene3D" id="1.25.40.10">
    <property type="entry name" value="Tetratricopeptide repeat domain"/>
    <property type="match status" value="1"/>
</dbReference>
<dbReference type="EMBL" id="WBJZ01000009">
    <property type="protein sequence ID" value="KAB1657303.1"/>
    <property type="molecule type" value="Genomic_DNA"/>
</dbReference>
<evidence type="ECO:0008006" key="5">
    <source>
        <dbReference type="Google" id="ProtNLM"/>
    </source>
</evidence>
<dbReference type="AlphaFoldDB" id="A0A7J5BSN5"/>
<feature type="transmembrane region" description="Helical" evidence="2">
    <location>
        <begin position="42"/>
        <end position="66"/>
    </location>
</feature>
<evidence type="ECO:0000313" key="3">
    <source>
        <dbReference type="EMBL" id="KAB1657303.1"/>
    </source>
</evidence>
<keyword evidence="2" id="KW-0472">Membrane</keyword>
<keyword evidence="2" id="KW-1133">Transmembrane helix</keyword>
<comment type="caution">
    <text evidence="3">The sequence shown here is derived from an EMBL/GenBank/DDBJ whole genome shotgun (WGS) entry which is preliminary data.</text>
</comment>
<keyword evidence="4" id="KW-1185">Reference proteome</keyword>
<dbReference type="OrthoDB" id="3712155at2"/>
<evidence type="ECO:0000256" key="1">
    <source>
        <dbReference type="SAM" id="MobiDB-lite"/>
    </source>
</evidence>
<dbReference type="SUPFAM" id="SSF48452">
    <property type="entry name" value="TPR-like"/>
    <property type="match status" value="1"/>
</dbReference>
<evidence type="ECO:0000313" key="4">
    <source>
        <dbReference type="Proteomes" id="UP000467240"/>
    </source>
</evidence>
<dbReference type="InterPro" id="IPR011990">
    <property type="entry name" value="TPR-like_helical_dom_sf"/>
</dbReference>
<keyword evidence="2" id="KW-0812">Transmembrane</keyword>
<feature type="compositionally biased region" description="Acidic residues" evidence="1">
    <location>
        <begin position="207"/>
        <end position="228"/>
    </location>
</feature>